<evidence type="ECO:0000313" key="1">
    <source>
        <dbReference type="EMBL" id="GMM50712.1"/>
    </source>
</evidence>
<comment type="caution">
    <text evidence="1">The sequence shown here is derived from an EMBL/GenBank/DDBJ whole genome shotgun (WGS) entry which is preliminary data.</text>
</comment>
<proteinExistence type="predicted"/>
<dbReference type="Gene3D" id="3.40.50.1000">
    <property type="entry name" value="HAD superfamily/HAD-like"/>
    <property type="match status" value="1"/>
</dbReference>
<gene>
    <name evidence="1" type="ORF">DASB73_016700</name>
</gene>
<dbReference type="GO" id="GO:0006281">
    <property type="term" value="P:DNA repair"/>
    <property type="evidence" value="ECO:0007669"/>
    <property type="project" value="TreeGrafter"/>
</dbReference>
<dbReference type="AlphaFoldDB" id="A0AAV5RHY5"/>
<dbReference type="PANTHER" id="PTHR12083:SF9">
    <property type="entry name" value="BIFUNCTIONAL POLYNUCLEOTIDE PHOSPHATASE_KINASE"/>
    <property type="match status" value="1"/>
</dbReference>
<sequence>MCIRWKFLNRFIAYAHREPSQLELDKSVSSGKVIVAAFDMDDTLITSASSLRFNHSAFDWKFLPNVRATISDHIAELKKGDQPVVTVVFSNQGGVIPDFDSKSFLKLRGKVEGMLKALPCIDMFFAAAITKDPEQKKEFRKPGPGMFILLEEIIKTYGLDIDFEQSFFVGDAAGRYFDHSDDDLKFAQAAHLPFITTEEFFSLDKVPTFDTRKQYKKFRHIAK</sequence>
<dbReference type="InterPro" id="IPR036412">
    <property type="entry name" value="HAD-like_sf"/>
</dbReference>
<dbReference type="InterPro" id="IPR006551">
    <property type="entry name" value="Polynucleotide_phosphatase"/>
</dbReference>
<dbReference type="GO" id="GO:0046404">
    <property type="term" value="F:ATP-dependent polydeoxyribonucleotide 5'-hydroxyl-kinase activity"/>
    <property type="evidence" value="ECO:0007669"/>
    <property type="project" value="TreeGrafter"/>
</dbReference>
<protein>
    <submittedName>
        <fullName evidence="1">Polynucleotide 3'-phosphatase</fullName>
    </submittedName>
</protein>
<dbReference type="EMBL" id="BTGC01000003">
    <property type="protein sequence ID" value="GMM50712.1"/>
    <property type="molecule type" value="Genomic_DNA"/>
</dbReference>
<dbReference type="InterPro" id="IPR013954">
    <property type="entry name" value="PNK3P"/>
</dbReference>
<keyword evidence="2" id="KW-1185">Reference proteome</keyword>
<dbReference type="NCBIfam" id="TIGR01664">
    <property type="entry name" value="DNA-3'-Pase"/>
    <property type="match status" value="1"/>
</dbReference>
<dbReference type="InterPro" id="IPR023214">
    <property type="entry name" value="HAD_sf"/>
</dbReference>
<dbReference type="SUPFAM" id="SSF56784">
    <property type="entry name" value="HAD-like"/>
    <property type="match status" value="1"/>
</dbReference>
<evidence type="ECO:0000313" key="2">
    <source>
        <dbReference type="Proteomes" id="UP001362899"/>
    </source>
</evidence>
<dbReference type="GO" id="GO:0003690">
    <property type="term" value="F:double-stranded DNA binding"/>
    <property type="evidence" value="ECO:0007669"/>
    <property type="project" value="TreeGrafter"/>
</dbReference>
<dbReference type="Pfam" id="PF08645">
    <property type="entry name" value="PNK3P"/>
    <property type="match status" value="1"/>
</dbReference>
<organism evidence="1 2">
    <name type="scientific">Starmerella bacillaris</name>
    <name type="common">Yeast</name>
    <name type="synonym">Candida zemplinina</name>
    <dbReference type="NCBI Taxonomy" id="1247836"/>
    <lineage>
        <taxon>Eukaryota</taxon>
        <taxon>Fungi</taxon>
        <taxon>Dikarya</taxon>
        <taxon>Ascomycota</taxon>
        <taxon>Saccharomycotina</taxon>
        <taxon>Dipodascomycetes</taxon>
        <taxon>Dipodascales</taxon>
        <taxon>Trichomonascaceae</taxon>
        <taxon>Starmerella</taxon>
    </lineage>
</organism>
<dbReference type="Proteomes" id="UP001362899">
    <property type="component" value="Unassembled WGS sequence"/>
</dbReference>
<name>A0AAV5RHY5_STABA</name>
<dbReference type="GO" id="GO:0046403">
    <property type="term" value="F:polynucleotide 3'-phosphatase activity"/>
    <property type="evidence" value="ECO:0007669"/>
    <property type="project" value="TreeGrafter"/>
</dbReference>
<reference evidence="1 2" key="1">
    <citation type="journal article" date="2023" name="Elife">
        <title>Identification of key yeast species and microbe-microbe interactions impacting larval growth of Drosophila in the wild.</title>
        <authorList>
            <person name="Mure A."/>
            <person name="Sugiura Y."/>
            <person name="Maeda R."/>
            <person name="Honda K."/>
            <person name="Sakurai N."/>
            <person name="Takahashi Y."/>
            <person name="Watada M."/>
            <person name="Katoh T."/>
            <person name="Gotoh A."/>
            <person name="Gotoh Y."/>
            <person name="Taniguchi I."/>
            <person name="Nakamura K."/>
            <person name="Hayashi T."/>
            <person name="Katayama T."/>
            <person name="Uemura T."/>
            <person name="Hattori Y."/>
        </authorList>
    </citation>
    <scope>NUCLEOTIDE SEQUENCE [LARGE SCALE GENOMIC DNA]</scope>
    <source>
        <strain evidence="1 2">SB-73</strain>
    </source>
</reference>
<dbReference type="NCBIfam" id="TIGR01662">
    <property type="entry name" value="HAD-SF-IIIA"/>
    <property type="match status" value="1"/>
</dbReference>
<accession>A0AAV5RHY5</accession>
<dbReference type="InterPro" id="IPR006549">
    <property type="entry name" value="HAD-SF_hydro_IIIA"/>
</dbReference>
<dbReference type="PANTHER" id="PTHR12083">
    <property type="entry name" value="BIFUNCTIONAL POLYNUCLEOTIDE PHOSPHATASE/KINASE"/>
    <property type="match status" value="1"/>
</dbReference>